<evidence type="ECO:0000313" key="5">
    <source>
        <dbReference type="Proteomes" id="UP000250140"/>
    </source>
</evidence>
<feature type="repeat" description="WD" evidence="3">
    <location>
        <begin position="118"/>
        <end position="159"/>
    </location>
</feature>
<proteinExistence type="predicted"/>
<dbReference type="InterPro" id="IPR020472">
    <property type="entry name" value="WD40_PAC1"/>
</dbReference>
<protein>
    <submittedName>
        <fullName evidence="4">WD40 repeat-like protein</fullName>
    </submittedName>
</protein>
<dbReference type="InterPro" id="IPR015943">
    <property type="entry name" value="WD40/YVTN_repeat-like_dom_sf"/>
</dbReference>
<dbReference type="InterPro" id="IPR001680">
    <property type="entry name" value="WD40_rpt"/>
</dbReference>
<reference evidence="4 5" key="1">
    <citation type="journal article" date="2016" name="Nat. Commun.">
        <title>Ectomycorrhizal ecology is imprinted in the genome of the dominant symbiotic fungus Cenococcum geophilum.</title>
        <authorList>
            <consortium name="DOE Joint Genome Institute"/>
            <person name="Peter M."/>
            <person name="Kohler A."/>
            <person name="Ohm R.A."/>
            <person name="Kuo A."/>
            <person name="Krutzmann J."/>
            <person name="Morin E."/>
            <person name="Arend M."/>
            <person name="Barry K.W."/>
            <person name="Binder M."/>
            <person name="Choi C."/>
            <person name="Clum A."/>
            <person name="Copeland A."/>
            <person name="Grisel N."/>
            <person name="Haridas S."/>
            <person name="Kipfer T."/>
            <person name="LaButti K."/>
            <person name="Lindquist E."/>
            <person name="Lipzen A."/>
            <person name="Maire R."/>
            <person name="Meier B."/>
            <person name="Mihaltcheva S."/>
            <person name="Molinier V."/>
            <person name="Murat C."/>
            <person name="Poggeler S."/>
            <person name="Quandt C.A."/>
            <person name="Sperisen C."/>
            <person name="Tritt A."/>
            <person name="Tisserant E."/>
            <person name="Crous P.W."/>
            <person name="Henrissat B."/>
            <person name="Nehls U."/>
            <person name="Egli S."/>
            <person name="Spatafora J.W."/>
            <person name="Grigoriev I.V."/>
            <person name="Martin F.M."/>
        </authorList>
    </citation>
    <scope>NUCLEOTIDE SEQUENCE [LARGE SCALE GENOMIC DNA]</scope>
    <source>
        <strain evidence="4 5">CBS 207.34</strain>
    </source>
</reference>
<keyword evidence="5" id="KW-1185">Reference proteome</keyword>
<evidence type="ECO:0000256" key="2">
    <source>
        <dbReference type="ARBA" id="ARBA00022737"/>
    </source>
</evidence>
<dbReference type="CDD" id="cd00200">
    <property type="entry name" value="WD40"/>
    <property type="match status" value="1"/>
</dbReference>
<dbReference type="EMBL" id="KV750489">
    <property type="protein sequence ID" value="OCL04510.1"/>
    <property type="molecule type" value="Genomic_DNA"/>
</dbReference>
<dbReference type="AlphaFoldDB" id="A0A8E2ETE3"/>
<dbReference type="PROSITE" id="PS50082">
    <property type="entry name" value="WD_REPEATS_2"/>
    <property type="match status" value="3"/>
</dbReference>
<dbReference type="Gene3D" id="2.130.10.10">
    <property type="entry name" value="YVTN repeat-like/Quinoprotein amine dehydrogenase"/>
    <property type="match status" value="2"/>
</dbReference>
<feature type="repeat" description="WD" evidence="3">
    <location>
        <begin position="76"/>
        <end position="117"/>
    </location>
</feature>
<dbReference type="PROSITE" id="PS00678">
    <property type="entry name" value="WD_REPEATS_1"/>
    <property type="match status" value="1"/>
</dbReference>
<keyword evidence="1 3" id="KW-0853">WD repeat</keyword>
<dbReference type="PANTHER" id="PTHR44156">
    <property type="entry name" value="SUPERNUMERARY LIMBS, ISOFORM B-RELATED"/>
    <property type="match status" value="1"/>
</dbReference>
<dbReference type="Pfam" id="PF00400">
    <property type="entry name" value="WD40"/>
    <property type="match status" value="4"/>
</dbReference>
<feature type="repeat" description="WD" evidence="3">
    <location>
        <begin position="41"/>
        <end position="75"/>
    </location>
</feature>
<dbReference type="Proteomes" id="UP000250140">
    <property type="component" value="Unassembled WGS sequence"/>
</dbReference>
<evidence type="ECO:0000313" key="4">
    <source>
        <dbReference type="EMBL" id="OCL04510.1"/>
    </source>
</evidence>
<dbReference type="SUPFAM" id="SSF50978">
    <property type="entry name" value="WD40 repeat-like"/>
    <property type="match status" value="1"/>
</dbReference>
<keyword evidence="2" id="KW-0677">Repeat</keyword>
<dbReference type="InterPro" id="IPR036322">
    <property type="entry name" value="WD40_repeat_dom_sf"/>
</dbReference>
<sequence length="229" mass="24985">VIFSPDSKLVALSSDVRDKIVRLWDVITGAALQTLKCNPPIFSIEFSPNSKLVASSETGNVARLWDTTTGAALHMLKGHSDFFYSVVFSPNGNLVASGSGNGTILLWDIIIGALLQTLKGHLNWVISVAFSPDSKLVASSSYDNIVRLWDTVTGAALQTLSLGITIRDSSEQFRTLFVLENRVKEEGKNLLWLPPDYRATFVTVRSGMAVLGHLSGGISFLDERRQVTM</sequence>
<feature type="non-terminal residue" evidence="4">
    <location>
        <position position="1"/>
    </location>
</feature>
<dbReference type="OrthoDB" id="538223at2759"/>
<organism evidence="4 5">
    <name type="scientific">Glonium stellatum</name>
    <dbReference type="NCBI Taxonomy" id="574774"/>
    <lineage>
        <taxon>Eukaryota</taxon>
        <taxon>Fungi</taxon>
        <taxon>Dikarya</taxon>
        <taxon>Ascomycota</taxon>
        <taxon>Pezizomycotina</taxon>
        <taxon>Dothideomycetes</taxon>
        <taxon>Pleosporomycetidae</taxon>
        <taxon>Gloniales</taxon>
        <taxon>Gloniaceae</taxon>
        <taxon>Glonium</taxon>
    </lineage>
</organism>
<dbReference type="PRINTS" id="PR00320">
    <property type="entry name" value="GPROTEINBRPT"/>
</dbReference>
<gene>
    <name evidence="4" type="ORF">AOQ84DRAFT_300734</name>
</gene>
<evidence type="ECO:0000256" key="1">
    <source>
        <dbReference type="ARBA" id="ARBA00022574"/>
    </source>
</evidence>
<dbReference type="PROSITE" id="PS50294">
    <property type="entry name" value="WD_REPEATS_REGION"/>
    <property type="match status" value="2"/>
</dbReference>
<dbReference type="InterPro" id="IPR019775">
    <property type="entry name" value="WD40_repeat_CS"/>
</dbReference>
<accession>A0A8E2ETE3</accession>
<dbReference type="SMART" id="SM00320">
    <property type="entry name" value="WD40"/>
    <property type="match status" value="3"/>
</dbReference>
<name>A0A8E2ETE3_9PEZI</name>
<dbReference type="InterPro" id="IPR053299">
    <property type="entry name" value="ASTRA_WD_repeat"/>
</dbReference>
<evidence type="ECO:0000256" key="3">
    <source>
        <dbReference type="PROSITE-ProRule" id="PRU00221"/>
    </source>
</evidence>